<evidence type="ECO:0000313" key="3">
    <source>
        <dbReference type="Proteomes" id="UP000245946"/>
    </source>
</evidence>
<accession>A0A316Z0D4</accession>
<dbReference type="Proteomes" id="UP000245946">
    <property type="component" value="Unassembled WGS sequence"/>
</dbReference>
<reference evidence="2 3" key="1">
    <citation type="journal article" date="2018" name="Mol. Biol. Evol.">
        <title>Broad Genomic Sampling Reveals a Smut Pathogenic Ancestry of the Fungal Clade Ustilaginomycotina.</title>
        <authorList>
            <person name="Kijpornyongpan T."/>
            <person name="Mondo S.J."/>
            <person name="Barry K."/>
            <person name="Sandor L."/>
            <person name="Lee J."/>
            <person name="Lipzen A."/>
            <person name="Pangilinan J."/>
            <person name="LaButti K."/>
            <person name="Hainaut M."/>
            <person name="Henrissat B."/>
            <person name="Grigoriev I.V."/>
            <person name="Spatafora J.W."/>
            <person name="Aime M.C."/>
        </authorList>
    </citation>
    <scope>NUCLEOTIDE SEQUENCE [LARGE SCALE GENOMIC DNA]</scope>
    <source>
        <strain evidence="2 3">MCA 4186</strain>
    </source>
</reference>
<evidence type="ECO:0000256" key="1">
    <source>
        <dbReference type="SAM" id="MobiDB-lite"/>
    </source>
</evidence>
<feature type="compositionally biased region" description="Low complexity" evidence="1">
    <location>
        <begin position="1"/>
        <end position="14"/>
    </location>
</feature>
<feature type="compositionally biased region" description="Low complexity" evidence="1">
    <location>
        <begin position="32"/>
        <end position="83"/>
    </location>
</feature>
<organism evidence="2 3">
    <name type="scientific">Tilletiopsis washingtonensis</name>
    <dbReference type="NCBI Taxonomy" id="58919"/>
    <lineage>
        <taxon>Eukaryota</taxon>
        <taxon>Fungi</taxon>
        <taxon>Dikarya</taxon>
        <taxon>Basidiomycota</taxon>
        <taxon>Ustilaginomycotina</taxon>
        <taxon>Exobasidiomycetes</taxon>
        <taxon>Entylomatales</taxon>
        <taxon>Entylomatales incertae sedis</taxon>
        <taxon>Tilletiopsis</taxon>
    </lineage>
</organism>
<proteinExistence type="predicted"/>
<keyword evidence="3" id="KW-1185">Reference proteome</keyword>
<dbReference type="EMBL" id="KZ819309">
    <property type="protein sequence ID" value="PWN94756.1"/>
    <property type="molecule type" value="Genomic_DNA"/>
</dbReference>
<dbReference type="AlphaFoldDB" id="A0A316Z0D4"/>
<name>A0A316Z0D4_9BASI</name>
<dbReference type="GeneID" id="37271099"/>
<feature type="region of interest" description="Disordered" evidence="1">
    <location>
        <begin position="1"/>
        <end position="101"/>
    </location>
</feature>
<sequence>MASTAPTTAGLAPGAPAPPSEAQPGLAPPAAPLASAAASTGSAGAPALAPTTGATTGPAAAAAGVPGVDAAAAAADPHVPATAKEAPLSGPPPADGVSFKDQVRGYAKYTAGKLTGNDKEVQQGAAVVRGVDAPAP</sequence>
<protein>
    <submittedName>
        <fullName evidence="2">Uncharacterized protein</fullName>
    </submittedName>
</protein>
<dbReference type="OrthoDB" id="3361009at2759"/>
<gene>
    <name evidence="2" type="ORF">FA09DRAFT_332666</name>
</gene>
<dbReference type="RefSeq" id="XP_025595035.1">
    <property type="nucleotide sequence ID" value="XM_025743555.1"/>
</dbReference>
<feature type="compositionally biased region" description="Pro residues" evidence="1">
    <location>
        <begin position="15"/>
        <end position="31"/>
    </location>
</feature>
<evidence type="ECO:0000313" key="2">
    <source>
        <dbReference type="EMBL" id="PWN94756.1"/>
    </source>
</evidence>